<evidence type="ECO:0000256" key="1">
    <source>
        <dbReference type="SAM" id="MobiDB-lite"/>
    </source>
</evidence>
<sequence>INWKQLREKQYENKLDKVKKFLSTKFKTIRLSKSETLPPASNKLESYACSNLSDTEKNDQDILLNENISSPSSRSRSSSSTSIRTPSISPKNSPRSNYTVSRVNTTLVNHSHDAIFFPIADCNLIIKHQPVEQTKRISHSQSLCNQNKLICGTTSETMYI</sequence>
<dbReference type="EMBL" id="CAJOBP010031232">
    <property type="protein sequence ID" value="CAF4664976.1"/>
    <property type="molecule type" value="Genomic_DNA"/>
</dbReference>
<proteinExistence type="predicted"/>
<keyword evidence="3" id="KW-1185">Reference proteome</keyword>
<name>A0A821GE69_9BILA</name>
<gene>
    <name evidence="2" type="ORF">UJA718_LOCUS34452</name>
</gene>
<protein>
    <submittedName>
        <fullName evidence="2">Uncharacterized protein</fullName>
    </submittedName>
</protein>
<dbReference type="Proteomes" id="UP000663873">
    <property type="component" value="Unassembled WGS sequence"/>
</dbReference>
<feature type="non-terminal residue" evidence="2">
    <location>
        <position position="1"/>
    </location>
</feature>
<accession>A0A821GE69</accession>
<dbReference type="AlphaFoldDB" id="A0A821GE69"/>
<evidence type="ECO:0000313" key="3">
    <source>
        <dbReference type="Proteomes" id="UP000663873"/>
    </source>
</evidence>
<reference evidence="2" key="1">
    <citation type="submission" date="2021-02" db="EMBL/GenBank/DDBJ databases">
        <authorList>
            <person name="Nowell W R."/>
        </authorList>
    </citation>
    <scope>NUCLEOTIDE SEQUENCE</scope>
</reference>
<evidence type="ECO:0000313" key="2">
    <source>
        <dbReference type="EMBL" id="CAF4664976.1"/>
    </source>
</evidence>
<feature type="region of interest" description="Disordered" evidence="1">
    <location>
        <begin position="58"/>
        <end position="97"/>
    </location>
</feature>
<organism evidence="2 3">
    <name type="scientific">Rotaria socialis</name>
    <dbReference type="NCBI Taxonomy" id="392032"/>
    <lineage>
        <taxon>Eukaryota</taxon>
        <taxon>Metazoa</taxon>
        <taxon>Spiralia</taxon>
        <taxon>Gnathifera</taxon>
        <taxon>Rotifera</taxon>
        <taxon>Eurotatoria</taxon>
        <taxon>Bdelloidea</taxon>
        <taxon>Philodinida</taxon>
        <taxon>Philodinidae</taxon>
        <taxon>Rotaria</taxon>
    </lineage>
</organism>
<feature type="compositionally biased region" description="Low complexity" evidence="1">
    <location>
        <begin position="68"/>
        <end position="90"/>
    </location>
</feature>
<comment type="caution">
    <text evidence="2">The sequence shown here is derived from an EMBL/GenBank/DDBJ whole genome shotgun (WGS) entry which is preliminary data.</text>
</comment>